<accession>A0AAW8LKY4</accession>
<comment type="caution">
    <text evidence="1">The sequence shown here is derived from an EMBL/GenBank/DDBJ whole genome shotgun (WGS) entry which is preliminary data.</text>
</comment>
<protein>
    <submittedName>
        <fullName evidence="1">Uncharacterized protein</fullName>
    </submittedName>
</protein>
<dbReference type="EMBL" id="JAVDSC010000012">
    <property type="protein sequence ID" value="MDR6630401.1"/>
    <property type="molecule type" value="Genomic_DNA"/>
</dbReference>
<organism evidence="1 2">
    <name type="scientific">Acinetobacter lwoffii</name>
    <dbReference type="NCBI Taxonomy" id="28090"/>
    <lineage>
        <taxon>Bacteria</taxon>
        <taxon>Pseudomonadati</taxon>
        <taxon>Pseudomonadota</taxon>
        <taxon>Gammaproteobacteria</taxon>
        <taxon>Moraxellales</taxon>
        <taxon>Moraxellaceae</taxon>
        <taxon>Acinetobacter</taxon>
    </lineage>
</organism>
<dbReference type="RefSeq" id="WP_310077903.1">
    <property type="nucleotide sequence ID" value="NZ_JAVDSC010000012.1"/>
</dbReference>
<evidence type="ECO:0000313" key="1">
    <source>
        <dbReference type="EMBL" id="MDR6630401.1"/>
    </source>
</evidence>
<name>A0AAW8LKY4_ACILW</name>
<gene>
    <name evidence="1" type="ORF">J2X86_002456</name>
</gene>
<reference evidence="1" key="1">
    <citation type="submission" date="2023-07" db="EMBL/GenBank/DDBJ databases">
        <title>Sorghum-associated microbial communities from plants grown in Nebraska, USA.</title>
        <authorList>
            <person name="Schachtman D."/>
        </authorList>
    </citation>
    <scope>NUCLEOTIDE SEQUENCE</scope>
    <source>
        <strain evidence="1">BE44</strain>
    </source>
</reference>
<evidence type="ECO:0000313" key="2">
    <source>
        <dbReference type="Proteomes" id="UP001262767"/>
    </source>
</evidence>
<dbReference type="Proteomes" id="UP001262767">
    <property type="component" value="Unassembled WGS sequence"/>
</dbReference>
<sequence>MKQKMYIDCRVGAFGEDPLRMIATFDTQNDQVTISKSLPYFPSKDPYKGKTAQQIKIMKEIERNTVIVVDNALVFPKWDLSFSETEHLADAVKAYALLDTTHCLILSDEVKQRYDPKAILQVRKMDVKGKDYELNSEDLTNGNIAVLLVCWAVIRMRNSAVLHEEGLEPTQQDIDSFDVPFTV</sequence>
<dbReference type="AlphaFoldDB" id="A0AAW8LKY4"/>
<proteinExistence type="predicted"/>